<dbReference type="InterPro" id="IPR016024">
    <property type="entry name" value="ARM-type_fold"/>
</dbReference>
<accession>A0A146K734</accession>
<gene>
    <name evidence="2" type="ORF">TPC1_15624</name>
</gene>
<organism evidence="2">
    <name type="scientific">Trepomonas sp. PC1</name>
    <dbReference type="NCBI Taxonomy" id="1076344"/>
    <lineage>
        <taxon>Eukaryota</taxon>
        <taxon>Metamonada</taxon>
        <taxon>Diplomonadida</taxon>
        <taxon>Hexamitidae</taxon>
        <taxon>Hexamitinae</taxon>
        <taxon>Trepomonas</taxon>
    </lineage>
</organism>
<proteinExistence type="predicted"/>
<reference evidence="2" key="1">
    <citation type="submission" date="2015-07" db="EMBL/GenBank/DDBJ databases">
        <title>Adaptation to a free-living lifestyle via gene acquisitions in the diplomonad Trepomonas sp. PC1.</title>
        <authorList>
            <person name="Xu F."/>
            <person name="Jerlstrom-Hultqvist J."/>
            <person name="Kolisko M."/>
            <person name="Simpson A.G.B."/>
            <person name="Roger A.J."/>
            <person name="Svard S.G."/>
            <person name="Andersson J.O."/>
        </authorList>
    </citation>
    <scope>NUCLEOTIDE SEQUENCE</scope>
    <source>
        <strain evidence="2">PC1</strain>
    </source>
</reference>
<dbReference type="SUPFAM" id="SSF48371">
    <property type="entry name" value="ARM repeat"/>
    <property type="match status" value="2"/>
</dbReference>
<dbReference type="PROSITE" id="PS50077">
    <property type="entry name" value="HEAT_REPEAT"/>
    <property type="match status" value="1"/>
</dbReference>
<protein>
    <submittedName>
        <fullName evidence="2">Importin beta-3 subunit</fullName>
    </submittedName>
</protein>
<feature type="non-terminal residue" evidence="2">
    <location>
        <position position="1"/>
    </location>
</feature>
<evidence type="ECO:0000313" key="2">
    <source>
        <dbReference type="EMBL" id="JAP92437.1"/>
    </source>
</evidence>
<feature type="repeat" description="HEAT" evidence="1">
    <location>
        <begin position="93"/>
        <end position="131"/>
    </location>
</feature>
<dbReference type="InterPro" id="IPR011989">
    <property type="entry name" value="ARM-like"/>
</dbReference>
<name>A0A146K734_9EUKA</name>
<evidence type="ECO:0000256" key="1">
    <source>
        <dbReference type="PROSITE-ProRule" id="PRU00103"/>
    </source>
</evidence>
<sequence length="736" mass="84932">LNPKQTTQLIQQFLQEAVQQQNLQMITAACDSLLIAADQISHVVKLKEITEISQILVQLMQSQSPIVRYNAVDAMAEVAVEFAVKIQKLHELILPALFAMCQDQHQKVKKLAFRTLSLYIEEMDYEKLYQYKDQIFGIITQNYGEDLIQKEAILRLFSVSCDQFEENDLIDLLNLQMPVILADFGEVMNAILSENTFTNVQMDYISQILNCMKTAINTVPELFGPVIQQILEQLLTIIRRSMSQSEGDTFMAAMQCVTKIAYHYKERTQEIIDPLTEMILEMLQKPCVIRDTRPQHEDETIFQKQIDEMHTQCLVSLSQLLELFPGNFGIHLENLFNQISNQLFVGQDQIFSKIDCEVEFLRVAEACQLESFDLYHDAAIKLMRENMIDLNIDYQFFDLDHVADFANSIKAYVQIMLQRLERLNADISQMQNVFELLEPLYKNLLLSYHEDLQNLLTSEEYHEDERGELQSQLSDSLEQSLDAIAGCYSLFLKIFGDGCPEFVLNKIVQFAQELIQSDLSSELGKDQLVEGFGIYGDIVQFISQNLIKNFIQEDFIVNTLQLLKEIDDPVIQGAVFYFLNRYQRQCGQNQLVCSQEFVSYCLEVLKLNEDGDEKQLQCFDFCCGLMVQIGLLTHQNEEFWGQLGQYLLKMETDPQEVGDCLSFLVSSIQQISVDYSEVLVKLAFGIFHSSIFKNEVNKEIISQLKKYLALNKEKVEQIVQQSSELVKKNFGAWRME</sequence>
<dbReference type="Gene3D" id="1.25.10.10">
    <property type="entry name" value="Leucine-rich Repeat Variant"/>
    <property type="match status" value="1"/>
</dbReference>
<dbReference type="InterPro" id="IPR021133">
    <property type="entry name" value="HEAT_type_2"/>
</dbReference>
<dbReference type="AlphaFoldDB" id="A0A146K734"/>
<dbReference type="EMBL" id="GDID01004169">
    <property type="protein sequence ID" value="JAP92437.1"/>
    <property type="molecule type" value="Transcribed_RNA"/>
</dbReference>